<evidence type="ECO:0000313" key="4">
    <source>
        <dbReference type="Proteomes" id="UP001172630"/>
    </source>
</evidence>
<feature type="region of interest" description="Disordered" evidence="1">
    <location>
        <begin position="114"/>
        <end position="137"/>
    </location>
</feature>
<proteinExistence type="predicted"/>
<name>A0ABT7KP50_9HYPH</name>
<evidence type="ECO:0000256" key="2">
    <source>
        <dbReference type="SAM" id="SignalP"/>
    </source>
</evidence>
<feature type="chain" id="PRO_5047256575" description="C-type lysozyme inhibitor domain-containing protein" evidence="2">
    <location>
        <begin position="21"/>
        <end position="137"/>
    </location>
</feature>
<evidence type="ECO:0008006" key="5">
    <source>
        <dbReference type="Google" id="ProtNLM"/>
    </source>
</evidence>
<keyword evidence="4" id="KW-1185">Reference proteome</keyword>
<organism evidence="3 4">
    <name type="scientific">Rhizobium calliandrae</name>
    <dbReference type="NCBI Taxonomy" id="1312182"/>
    <lineage>
        <taxon>Bacteria</taxon>
        <taxon>Pseudomonadati</taxon>
        <taxon>Pseudomonadota</taxon>
        <taxon>Alphaproteobacteria</taxon>
        <taxon>Hyphomicrobiales</taxon>
        <taxon>Rhizobiaceae</taxon>
        <taxon>Rhizobium/Agrobacterium group</taxon>
        <taxon>Rhizobium</taxon>
    </lineage>
</organism>
<comment type="caution">
    <text evidence="3">The sequence shown here is derived from an EMBL/GenBank/DDBJ whole genome shotgun (WGS) entry which is preliminary data.</text>
</comment>
<sequence>MYRLIALVLAGSFHSSCAYAYLSCAGAGETLRVENSLLEYGGKIFQMRKDAGPKRAIRLTGGGMVFVWNPREDGYFIKDSRGKAVTCHEQYGQSLSAASAQPYVANPIVASDTPAADVMSGSHSSQGAGGKGHGKNR</sequence>
<feature type="signal peptide" evidence="2">
    <location>
        <begin position="1"/>
        <end position="20"/>
    </location>
</feature>
<dbReference type="EMBL" id="JARFYN010000072">
    <property type="protein sequence ID" value="MDL2410216.1"/>
    <property type="molecule type" value="Genomic_DNA"/>
</dbReference>
<dbReference type="RefSeq" id="WP_285884012.1">
    <property type="nucleotide sequence ID" value="NZ_JARFYN010000072.1"/>
</dbReference>
<protein>
    <recommendedName>
        <fullName evidence="5">C-type lysozyme inhibitor domain-containing protein</fullName>
    </recommendedName>
</protein>
<evidence type="ECO:0000313" key="3">
    <source>
        <dbReference type="EMBL" id="MDL2410216.1"/>
    </source>
</evidence>
<evidence type="ECO:0000256" key="1">
    <source>
        <dbReference type="SAM" id="MobiDB-lite"/>
    </source>
</evidence>
<gene>
    <name evidence="3" type="ORF">PY650_32330</name>
</gene>
<accession>A0ABT7KP50</accession>
<dbReference type="Proteomes" id="UP001172630">
    <property type="component" value="Unassembled WGS sequence"/>
</dbReference>
<reference evidence="3" key="1">
    <citation type="submission" date="2023-06" db="EMBL/GenBank/DDBJ databases">
        <title>Phylogenetic Diversity of Rhizobium strains.</title>
        <authorList>
            <person name="Moura F.T."/>
            <person name="Helene L.C.F."/>
            <person name="Hungria M."/>
        </authorList>
    </citation>
    <scope>NUCLEOTIDE SEQUENCE</scope>
    <source>
        <strain evidence="3">CCGE524</strain>
    </source>
</reference>
<keyword evidence="2" id="KW-0732">Signal</keyword>